<feature type="domain" description="PglD N-terminal" evidence="5">
    <location>
        <begin position="3"/>
        <end position="78"/>
    </location>
</feature>
<dbReference type="InterPro" id="IPR018357">
    <property type="entry name" value="Hexapep_transf_CS"/>
</dbReference>
<dbReference type="Proteomes" id="UP001386437">
    <property type="component" value="Unassembled WGS sequence"/>
</dbReference>
<evidence type="ECO:0000256" key="1">
    <source>
        <dbReference type="ARBA" id="ARBA00007274"/>
    </source>
</evidence>
<dbReference type="InterPro" id="IPR050179">
    <property type="entry name" value="Trans_hexapeptide_repeat"/>
</dbReference>
<dbReference type="Gene3D" id="3.40.50.20">
    <property type="match status" value="1"/>
</dbReference>
<organism evidence="6 7">
    <name type="scientific">Paraburkholderia bengalensis</name>
    <dbReference type="NCBI Taxonomy" id="2747562"/>
    <lineage>
        <taxon>Bacteria</taxon>
        <taxon>Pseudomonadati</taxon>
        <taxon>Pseudomonadota</taxon>
        <taxon>Betaproteobacteria</taxon>
        <taxon>Burkholderiales</taxon>
        <taxon>Burkholderiaceae</taxon>
        <taxon>Paraburkholderia</taxon>
    </lineage>
</organism>
<evidence type="ECO:0000259" key="5">
    <source>
        <dbReference type="Pfam" id="PF17836"/>
    </source>
</evidence>
<accession>A0ABU8IMQ0</accession>
<dbReference type="RefSeq" id="WP_336597281.1">
    <property type="nucleotide sequence ID" value="NZ_JACFYJ010000007.1"/>
</dbReference>
<sequence length="209" mass="21508">MTIRIIGAGGLGREVHAALLAMGLEVDSFLVERGFASGPVQNLPVRELAFEDHDEIVNAEFVIAVGDNKARLRIAEQLGPTSFRTVIHPAATIGPQVKFGEGVMVLGTGSFTTDIKIGPHVLVNPGCNISHDCIIGAFASLGPGTSLAGRVTIEEGANLGVGVVVAPGCVIGAWSTVGAGAVVVRSVEPGTTVVGVPARPLVRRQPDHL</sequence>
<dbReference type="InterPro" id="IPR041561">
    <property type="entry name" value="PglD_N"/>
</dbReference>
<reference evidence="6 7" key="1">
    <citation type="journal article" date="2022" name="Arch. Microbiol.">
        <title>Paraburkholderia bengalensis sp. nov. isolated from roots of Oryza sativa, IR64.</title>
        <authorList>
            <person name="Nag P."/>
            <person name="Mondal N."/>
            <person name="Sarkar J."/>
            <person name="Das S."/>
        </authorList>
    </citation>
    <scope>NUCLEOTIDE SEQUENCE [LARGE SCALE GENOMIC DNA]</scope>
    <source>
        <strain evidence="6 7">IR64_4_BI</strain>
    </source>
</reference>
<dbReference type="CDD" id="cd03360">
    <property type="entry name" value="LbH_AT_putative"/>
    <property type="match status" value="1"/>
</dbReference>
<dbReference type="SUPFAM" id="SSF51161">
    <property type="entry name" value="Trimeric LpxA-like enzymes"/>
    <property type="match status" value="1"/>
</dbReference>
<proteinExistence type="inferred from homology"/>
<dbReference type="PANTHER" id="PTHR43300">
    <property type="entry name" value="ACETYLTRANSFERASE"/>
    <property type="match status" value="1"/>
</dbReference>
<evidence type="ECO:0000313" key="7">
    <source>
        <dbReference type="Proteomes" id="UP001386437"/>
    </source>
</evidence>
<comment type="caution">
    <text evidence="6">The sequence shown here is derived from an EMBL/GenBank/DDBJ whole genome shotgun (WGS) entry which is preliminary data.</text>
</comment>
<evidence type="ECO:0000313" key="6">
    <source>
        <dbReference type="EMBL" id="MEI5996872.1"/>
    </source>
</evidence>
<protein>
    <submittedName>
        <fullName evidence="6">NeuD/PglB/VioB family sugar acetyltransferase</fullName>
    </submittedName>
</protein>
<gene>
    <name evidence="6" type="ORF">H3V53_06545</name>
</gene>
<dbReference type="Pfam" id="PF00132">
    <property type="entry name" value="Hexapep"/>
    <property type="match status" value="2"/>
</dbReference>
<evidence type="ECO:0000256" key="4">
    <source>
        <dbReference type="ARBA" id="ARBA00023315"/>
    </source>
</evidence>
<dbReference type="InterPro" id="IPR011004">
    <property type="entry name" value="Trimer_LpxA-like_sf"/>
</dbReference>
<dbReference type="Gene3D" id="2.160.10.10">
    <property type="entry name" value="Hexapeptide repeat proteins"/>
    <property type="match status" value="1"/>
</dbReference>
<dbReference type="InterPro" id="IPR020019">
    <property type="entry name" value="AcTrfase_PglD-like"/>
</dbReference>
<evidence type="ECO:0000256" key="3">
    <source>
        <dbReference type="ARBA" id="ARBA00022737"/>
    </source>
</evidence>
<name>A0ABU8IMQ0_9BURK</name>
<dbReference type="Pfam" id="PF17836">
    <property type="entry name" value="PglD_N"/>
    <property type="match status" value="1"/>
</dbReference>
<dbReference type="PROSITE" id="PS00101">
    <property type="entry name" value="HEXAPEP_TRANSFERASES"/>
    <property type="match status" value="1"/>
</dbReference>
<keyword evidence="2" id="KW-0808">Transferase</keyword>
<dbReference type="EMBL" id="JACFYJ010000007">
    <property type="protein sequence ID" value="MEI5996872.1"/>
    <property type="molecule type" value="Genomic_DNA"/>
</dbReference>
<dbReference type="PANTHER" id="PTHR43300:SF7">
    <property type="entry name" value="UDP-N-ACETYLBACILLOSAMINE N-ACETYLTRANSFERASE"/>
    <property type="match status" value="1"/>
</dbReference>
<dbReference type="NCBIfam" id="TIGR03570">
    <property type="entry name" value="NeuD_NnaD"/>
    <property type="match status" value="1"/>
</dbReference>
<comment type="similarity">
    <text evidence="1">Belongs to the transferase hexapeptide repeat family.</text>
</comment>
<evidence type="ECO:0000256" key="2">
    <source>
        <dbReference type="ARBA" id="ARBA00022679"/>
    </source>
</evidence>
<dbReference type="InterPro" id="IPR001451">
    <property type="entry name" value="Hexapep"/>
</dbReference>
<keyword evidence="7" id="KW-1185">Reference proteome</keyword>
<keyword evidence="3" id="KW-0677">Repeat</keyword>
<keyword evidence="4" id="KW-0012">Acyltransferase</keyword>